<proteinExistence type="inferred from homology"/>
<accession>A0A0X3PXU9</accession>
<dbReference type="Pfam" id="PF05620">
    <property type="entry name" value="TMEM208_SND2"/>
    <property type="match status" value="1"/>
</dbReference>
<dbReference type="GO" id="GO:0005789">
    <property type="term" value="C:endoplasmic reticulum membrane"/>
    <property type="evidence" value="ECO:0007669"/>
    <property type="project" value="UniProtKB-SubCell"/>
</dbReference>
<evidence type="ECO:0000256" key="2">
    <source>
        <dbReference type="ARBA" id="ARBA00009950"/>
    </source>
</evidence>
<dbReference type="PANTHER" id="PTHR13505:SF7">
    <property type="entry name" value="TRANSMEMBRANE PROTEIN 208"/>
    <property type="match status" value="1"/>
</dbReference>
<keyword evidence="5" id="KW-0256">Endoplasmic reticulum</keyword>
<dbReference type="InterPro" id="IPR008506">
    <property type="entry name" value="SND2/TMEM208"/>
</dbReference>
<gene>
    <name evidence="10" type="primary">TM208</name>
    <name evidence="10" type="ORF">TR168223</name>
</gene>
<feature type="transmembrane region" description="Helical" evidence="9">
    <location>
        <begin position="54"/>
        <end position="73"/>
    </location>
</feature>
<dbReference type="GO" id="GO:0006624">
    <property type="term" value="P:vacuolar protein processing"/>
    <property type="evidence" value="ECO:0007669"/>
    <property type="project" value="TreeGrafter"/>
</dbReference>
<protein>
    <recommendedName>
        <fullName evidence="3">Transmembrane protein 208</fullName>
    </recommendedName>
</protein>
<keyword evidence="7 9" id="KW-0472">Membrane</keyword>
<name>A0A0X3PXU9_SCHSO</name>
<evidence type="ECO:0000256" key="1">
    <source>
        <dbReference type="ARBA" id="ARBA00004477"/>
    </source>
</evidence>
<organism evidence="10">
    <name type="scientific">Schistocephalus solidus</name>
    <name type="common">Tapeworm</name>
    <dbReference type="NCBI Taxonomy" id="70667"/>
    <lineage>
        <taxon>Eukaryota</taxon>
        <taxon>Metazoa</taxon>
        <taxon>Spiralia</taxon>
        <taxon>Lophotrochozoa</taxon>
        <taxon>Platyhelminthes</taxon>
        <taxon>Cestoda</taxon>
        <taxon>Eucestoda</taxon>
        <taxon>Diphyllobothriidea</taxon>
        <taxon>Diphyllobothriidae</taxon>
        <taxon>Schistocephalus</taxon>
    </lineage>
</organism>
<evidence type="ECO:0000256" key="9">
    <source>
        <dbReference type="SAM" id="Phobius"/>
    </source>
</evidence>
<feature type="compositionally biased region" description="Basic residues" evidence="8">
    <location>
        <begin position="166"/>
        <end position="176"/>
    </location>
</feature>
<dbReference type="EMBL" id="GEEE01006897">
    <property type="protein sequence ID" value="JAP56328.1"/>
    <property type="molecule type" value="Transcribed_RNA"/>
</dbReference>
<dbReference type="PANTHER" id="PTHR13505">
    <property type="entry name" value="TRANSMEMBRANE PROTEIN 208"/>
    <property type="match status" value="1"/>
</dbReference>
<evidence type="ECO:0000313" key="10">
    <source>
        <dbReference type="EMBL" id="JAP56328.1"/>
    </source>
</evidence>
<evidence type="ECO:0000256" key="4">
    <source>
        <dbReference type="ARBA" id="ARBA00022692"/>
    </source>
</evidence>
<feature type="region of interest" description="Disordered" evidence="8">
    <location>
        <begin position="161"/>
        <end position="182"/>
    </location>
</feature>
<sequence length="182" mass="20779">MNSKKPVKEGSKSQKTIHEANQSCLKFYLNIILATNVVFFVLTTAFFWEKFTLRYIVLSVLCVIASLASYKFMSYMSTPTFEQNERGNSQLADAGLDLNIGSGGIAEYAKDLILACCIVQALSLIHNGFWLLLLFVPGRVCYLFWVHILAPWIFDPNQSPTINEKKQKKQERRMKRMQNAGR</sequence>
<comment type="subcellular location">
    <subcellularLocation>
        <location evidence="1">Endoplasmic reticulum membrane</location>
        <topology evidence="1">Multi-pass membrane protein</topology>
    </subcellularLocation>
</comment>
<keyword evidence="6 9" id="KW-1133">Transmembrane helix</keyword>
<dbReference type="GO" id="GO:0005773">
    <property type="term" value="C:vacuole"/>
    <property type="evidence" value="ECO:0007669"/>
    <property type="project" value="GOC"/>
</dbReference>
<evidence type="ECO:0000256" key="7">
    <source>
        <dbReference type="ARBA" id="ARBA00023136"/>
    </source>
</evidence>
<keyword evidence="4 9" id="KW-0812">Transmembrane</keyword>
<comment type="similarity">
    <text evidence="2">Belongs to the TMEM208 family.</text>
</comment>
<reference evidence="10" key="1">
    <citation type="submission" date="2016-01" db="EMBL/GenBank/DDBJ databases">
        <title>Reference transcriptome for the parasite Schistocephalus solidus: insights into the molecular evolution of parasitism.</title>
        <authorList>
            <person name="Hebert F.O."/>
            <person name="Grambauer S."/>
            <person name="Barber I."/>
            <person name="Landry C.R."/>
            <person name="Aubin-Horth N."/>
        </authorList>
    </citation>
    <scope>NUCLEOTIDE SEQUENCE</scope>
</reference>
<evidence type="ECO:0000256" key="5">
    <source>
        <dbReference type="ARBA" id="ARBA00022824"/>
    </source>
</evidence>
<evidence type="ECO:0000256" key="3">
    <source>
        <dbReference type="ARBA" id="ARBA00015033"/>
    </source>
</evidence>
<evidence type="ECO:0000256" key="6">
    <source>
        <dbReference type="ARBA" id="ARBA00022989"/>
    </source>
</evidence>
<feature type="transmembrane region" description="Helical" evidence="9">
    <location>
        <begin position="129"/>
        <end position="154"/>
    </location>
</feature>
<feature type="transmembrane region" description="Helical" evidence="9">
    <location>
        <begin position="27"/>
        <end position="48"/>
    </location>
</feature>
<evidence type="ECO:0000256" key="8">
    <source>
        <dbReference type="SAM" id="MobiDB-lite"/>
    </source>
</evidence>
<dbReference type="AlphaFoldDB" id="A0A0X3PXU9"/>